<evidence type="ECO:0008006" key="3">
    <source>
        <dbReference type="Google" id="ProtNLM"/>
    </source>
</evidence>
<organism evidence="1 2">
    <name type="scientific">Chromobacterium sphagni</name>
    <dbReference type="NCBI Taxonomy" id="1903179"/>
    <lineage>
        <taxon>Bacteria</taxon>
        <taxon>Pseudomonadati</taxon>
        <taxon>Pseudomonadota</taxon>
        <taxon>Betaproteobacteria</taxon>
        <taxon>Neisseriales</taxon>
        <taxon>Chromobacteriaceae</taxon>
        <taxon>Chromobacterium</taxon>
    </lineage>
</organism>
<reference evidence="1 2" key="1">
    <citation type="submission" date="2016-09" db="EMBL/GenBank/DDBJ databases">
        <title>Chromobacterium muskegensis sp. nov., an insecticidal bacterium isolated from Sphagnum bogs.</title>
        <authorList>
            <person name="Sparks M.E."/>
            <person name="Blackburn M.B."/>
            <person name="Gundersen-Rindal D.E."/>
            <person name="Mitchell A."/>
            <person name="Farrar R."/>
            <person name="Kuhar D."/>
        </authorList>
    </citation>
    <scope>NUCLEOTIDE SEQUENCE [LARGE SCALE GENOMIC DNA]</scope>
    <source>
        <strain evidence="1 2">14B-1</strain>
    </source>
</reference>
<gene>
    <name evidence="1" type="ORF">BI344_17720</name>
</gene>
<protein>
    <recommendedName>
        <fullName evidence="3">G domain-containing protein</fullName>
    </recommendedName>
</protein>
<evidence type="ECO:0000313" key="2">
    <source>
        <dbReference type="Proteomes" id="UP000180280"/>
    </source>
</evidence>
<accession>A0ABX3CBF2</accession>
<dbReference type="EMBL" id="MKCT01000031">
    <property type="protein sequence ID" value="OHX19623.1"/>
    <property type="molecule type" value="Genomic_DNA"/>
</dbReference>
<evidence type="ECO:0000313" key="1">
    <source>
        <dbReference type="EMBL" id="OHX19623.1"/>
    </source>
</evidence>
<proteinExistence type="predicted"/>
<dbReference type="InterPro" id="IPR027417">
    <property type="entry name" value="P-loop_NTPase"/>
</dbReference>
<keyword evidence="2" id="KW-1185">Reference proteome</keyword>
<name>A0ABX3CBF2_9NEIS</name>
<sequence length="86" mass="9914">MPGVGECQDKETEYAERYCEMLPRLDLILWVIKADDRALSIDAKCYKQLIRPHLCEHNTPLLFVVNPIDKEPSREWNSASKSPGLQ</sequence>
<dbReference type="Proteomes" id="UP000180280">
    <property type="component" value="Unassembled WGS sequence"/>
</dbReference>
<dbReference type="Gene3D" id="3.40.50.300">
    <property type="entry name" value="P-loop containing nucleotide triphosphate hydrolases"/>
    <property type="match status" value="1"/>
</dbReference>
<dbReference type="SUPFAM" id="SSF52540">
    <property type="entry name" value="P-loop containing nucleoside triphosphate hydrolases"/>
    <property type="match status" value="1"/>
</dbReference>
<comment type="caution">
    <text evidence="1">The sequence shown here is derived from an EMBL/GenBank/DDBJ whole genome shotgun (WGS) entry which is preliminary data.</text>
</comment>